<keyword evidence="2" id="KW-0732">Signal</keyword>
<gene>
    <name evidence="3" type="ORF">GCM10023336_72230</name>
</gene>
<name>A0ABP9LJL8_9ACTN</name>
<dbReference type="EMBL" id="BAABKC010000132">
    <property type="protein sequence ID" value="GAA5079619.1"/>
    <property type="molecule type" value="Genomic_DNA"/>
</dbReference>
<evidence type="ECO:0000313" key="3">
    <source>
        <dbReference type="EMBL" id="GAA5079619.1"/>
    </source>
</evidence>
<proteinExistence type="predicted"/>
<accession>A0ABP9LJL8</accession>
<keyword evidence="4" id="KW-1185">Reference proteome</keyword>
<evidence type="ECO:0008006" key="5">
    <source>
        <dbReference type="Google" id="ProtNLM"/>
    </source>
</evidence>
<feature type="compositionally biased region" description="Low complexity" evidence="1">
    <location>
        <begin position="26"/>
        <end position="38"/>
    </location>
</feature>
<feature type="chain" id="PRO_5047361592" description="Sensor domain-containing protein" evidence="2">
    <location>
        <begin position="22"/>
        <end position="250"/>
    </location>
</feature>
<protein>
    <recommendedName>
        <fullName evidence="5">Sensor domain-containing protein</fullName>
    </recommendedName>
</protein>
<evidence type="ECO:0000256" key="1">
    <source>
        <dbReference type="SAM" id="MobiDB-lite"/>
    </source>
</evidence>
<organism evidence="3 4">
    <name type="scientific">Streptomyces similanensis</name>
    <dbReference type="NCBI Taxonomy" id="1274988"/>
    <lineage>
        <taxon>Bacteria</taxon>
        <taxon>Bacillati</taxon>
        <taxon>Actinomycetota</taxon>
        <taxon>Actinomycetes</taxon>
        <taxon>Kitasatosporales</taxon>
        <taxon>Streptomycetaceae</taxon>
        <taxon>Streptomyces</taxon>
    </lineage>
</organism>
<evidence type="ECO:0000256" key="2">
    <source>
        <dbReference type="SAM" id="SignalP"/>
    </source>
</evidence>
<feature type="signal peptide" evidence="2">
    <location>
        <begin position="1"/>
        <end position="21"/>
    </location>
</feature>
<dbReference type="Proteomes" id="UP001500124">
    <property type="component" value="Unassembled WGS sequence"/>
</dbReference>
<evidence type="ECO:0000313" key="4">
    <source>
        <dbReference type="Proteomes" id="UP001500124"/>
    </source>
</evidence>
<dbReference type="PROSITE" id="PS51257">
    <property type="entry name" value="PROKAR_LIPOPROTEIN"/>
    <property type="match status" value="1"/>
</dbReference>
<feature type="region of interest" description="Disordered" evidence="1">
    <location>
        <begin position="26"/>
        <end position="57"/>
    </location>
</feature>
<sequence>MHLPSRAARLLAVAALPLVLAACGSSGTSDSSGPSGPSGSSGSGAGPAAAAGSAPKDPDAGLLTGARLKRALAPASAFPAGFAVDPDAARDSGDTFAPAAPATAAGHDCARLDGTGWIEITGIAGASFAQNDYADRGATQDVAQEIDAYRGDGAAWVLAGLAEVVAACSGFQDADTHSKVTVTGRATPGLGDGAYTVTLTDDSWENGTTLVAARVGHHVVSVLSTAGHDNGAATARALAERLVGSVRGAL</sequence>
<dbReference type="RefSeq" id="WP_345672269.1">
    <property type="nucleotide sequence ID" value="NZ_BAABKC010000132.1"/>
</dbReference>
<comment type="caution">
    <text evidence="3">The sequence shown here is derived from an EMBL/GenBank/DDBJ whole genome shotgun (WGS) entry which is preliminary data.</text>
</comment>
<reference evidence="4" key="1">
    <citation type="journal article" date="2019" name="Int. J. Syst. Evol. Microbiol.">
        <title>The Global Catalogue of Microorganisms (GCM) 10K type strain sequencing project: providing services to taxonomists for standard genome sequencing and annotation.</title>
        <authorList>
            <consortium name="The Broad Institute Genomics Platform"/>
            <consortium name="The Broad Institute Genome Sequencing Center for Infectious Disease"/>
            <person name="Wu L."/>
            <person name="Ma J."/>
        </authorList>
    </citation>
    <scope>NUCLEOTIDE SEQUENCE [LARGE SCALE GENOMIC DNA]</scope>
    <source>
        <strain evidence="4">JCM 18410</strain>
    </source>
</reference>
<feature type="compositionally biased region" description="Low complexity" evidence="1">
    <location>
        <begin position="46"/>
        <end position="55"/>
    </location>
</feature>